<accession>A0ABS7AK39</accession>
<name>A0ABS7AK39_9CLOT</name>
<dbReference type="RefSeq" id="WP_219778079.1">
    <property type="nucleotide sequence ID" value="NZ_JAHXPT010000002.1"/>
</dbReference>
<organism evidence="1 2">
    <name type="scientific">Clostridium weizhouense</name>
    <dbReference type="NCBI Taxonomy" id="2859781"/>
    <lineage>
        <taxon>Bacteria</taxon>
        <taxon>Bacillati</taxon>
        <taxon>Bacillota</taxon>
        <taxon>Clostridia</taxon>
        <taxon>Eubacteriales</taxon>
        <taxon>Clostridiaceae</taxon>
        <taxon>Clostridium</taxon>
    </lineage>
</organism>
<dbReference type="EMBL" id="JAHXPT010000002">
    <property type="protein sequence ID" value="MBW6409019.1"/>
    <property type="molecule type" value="Genomic_DNA"/>
</dbReference>
<dbReference type="Proteomes" id="UP001519921">
    <property type="component" value="Unassembled WGS sequence"/>
</dbReference>
<keyword evidence="2" id="KW-1185">Reference proteome</keyword>
<evidence type="ECO:0000313" key="2">
    <source>
        <dbReference type="Proteomes" id="UP001519921"/>
    </source>
</evidence>
<reference evidence="1 2" key="1">
    <citation type="submission" date="2021-07" db="EMBL/GenBank/DDBJ databases">
        <title>Clostridium weizhouense sp. nov., an anaerobic bacterium isolated from activated sludge of Petroleum wastewater.</title>
        <authorList>
            <person name="Li Q."/>
        </authorList>
    </citation>
    <scope>NUCLEOTIDE SEQUENCE [LARGE SCALE GENOMIC DNA]</scope>
    <source>
        <strain evidence="1 2">YB-6</strain>
    </source>
</reference>
<gene>
    <name evidence="1" type="ORF">KYD98_02845</name>
</gene>
<comment type="caution">
    <text evidence="1">The sequence shown here is derived from an EMBL/GenBank/DDBJ whole genome shotgun (WGS) entry which is preliminary data.</text>
</comment>
<proteinExistence type="predicted"/>
<protein>
    <recommendedName>
        <fullName evidence="3">Phage protein</fullName>
    </recommendedName>
</protein>
<evidence type="ECO:0008006" key="3">
    <source>
        <dbReference type="Google" id="ProtNLM"/>
    </source>
</evidence>
<sequence length="66" mass="7744">MNLTKITKERLAYQQATLIDLKECIQQPVTKDCLHYLRGQLDKCKRSIKYYSELLEVLEPVKEGES</sequence>
<evidence type="ECO:0000313" key="1">
    <source>
        <dbReference type="EMBL" id="MBW6409019.1"/>
    </source>
</evidence>